<dbReference type="EMBL" id="AXCR01000011">
    <property type="protein sequence ID" value="KJR81198.1"/>
    <property type="molecule type" value="Genomic_DNA"/>
</dbReference>
<feature type="compositionally biased region" description="Polar residues" evidence="1">
    <location>
        <begin position="744"/>
        <end position="755"/>
    </location>
</feature>
<dbReference type="VEuPathDB" id="FungiDB:SPSK_01023"/>
<feature type="compositionally biased region" description="Basic residues" evidence="1">
    <location>
        <begin position="359"/>
        <end position="371"/>
    </location>
</feature>
<dbReference type="PANTHER" id="PTHR42106:SF1">
    <property type="match status" value="1"/>
</dbReference>
<accession>A0A0F2LUP8</accession>
<comment type="caution">
    <text evidence="2">The sequence shown here is derived from an EMBL/GenBank/DDBJ whole genome shotgun (WGS) entry which is preliminary data.</text>
</comment>
<dbReference type="KEGG" id="ssck:SPSK_01023"/>
<feature type="compositionally biased region" description="Polar residues" evidence="1">
    <location>
        <begin position="626"/>
        <end position="642"/>
    </location>
</feature>
<feature type="compositionally biased region" description="Low complexity" evidence="1">
    <location>
        <begin position="795"/>
        <end position="822"/>
    </location>
</feature>
<dbReference type="AlphaFoldDB" id="A0A0F2LUP8"/>
<feature type="region of interest" description="Disordered" evidence="1">
    <location>
        <begin position="741"/>
        <end position="833"/>
    </location>
</feature>
<dbReference type="GeneID" id="27663231"/>
<feature type="compositionally biased region" description="Low complexity" evidence="1">
    <location>
        <begin position="690"/>
        <end position="708"/>
    </location>
</feature>
<proteinExistence type="predicted"/>
<gene>
    <name evidence="2" type="ORF">SPSK_01023</name>
</gene>
<feature type="compositionally biased region" description="Low complexity" evidence="1">
    <location>
        <begin position="48"/>
        <end position="66"/>
    </location>
</feature>
<dbReference type="RefSeq" id="XP_016583874.1">
    <property type="nucleotide sequence ID" value="XM_016727954.1"/>
</dbReference>
<feature type="region of interest" description="Disordered" evidence="1">
    <location>
        <begin position="31"/>
        <end position="96"/>
    </location>
</feature>
<dbReference type="PANTHER" id="PTHR42106">
    <property type="entry name" value="CHROMOSOME 10, WHOLE GENOME SHOTGUN SEQUENCE"/>
    <property type="match status" value="1"/>
</dbReference>
<feature type="compositionally biased region" description="Polar residues" evidence="1">
    <location>
        <begin position="378"/>
        <end position="401"/>
    </location>
</feature>
<feature type="region of interest" description="Disordered" evidence="1">
    <location>
        <begin position="359"/>
        <end position="405"/>
    </location>
</feature>
<evidence type="ECO:0000256" key="1">
    <source>
        <dbReference type="SAM" id="MobiDB-lite"/>
    </source>
</evidence>
<evidence type="ECO:0000313" key="2">
    <source>
        <dbReference type="EMBL" id="KJR81198.1"/>
    </source>
</evidence>
<sequence length="851" mass="91075">MECDDLAVLDDTKDADQFRTGVVAARTLGAAFPPSPLMKTRALSDGGSSTPCRSRLSPSPLLLGTSDRPTCKDDSSIGSSSNDAFPVTPRRQAASFQGRSMAVHMPADNTLLSHPQHLQEQQQQQQQQRQQQQQQQEQQEQQEPDATLPHSKDVDPQPPSTPVSAASGAYLLHQQLHQHHPYHNQPTYMSKPIPLSPKLDPSQIYASPNNILPRRSRGLDFSRAATSLHHSTLAEQSSGSSPVSGGIGGGYVAMNIPGRKPNDYVGATESSTSLWSMMGRSQDKVYPSSSIGSVNVAACSESSSSSDEDEDMDEDTDEPFITTPQVSKTSSTHIGGPQISMPWMPSSPAMNSLLSFTHRQRPRKQPKRKARGPLGMGFSSNAVPSAPTTSGAGASTMSKSPPSGFVLGRDSQALHQQHPRRESISWAANQLNISGSESDDNHKANMDSGEILGPHRGVVRRAVTRRGNLLVSMPFYFTYFARLCAISWTDKRQPKTKGFARIRAALAEESAPAEADFRREAEVVRLLESDMEQTEHRLPIPLPLRSTTTTANSSPSMFDSMDDLADDVMSMDASAGLGLSVGIAKQQADKNAAGGSRPFWSRIGQHSTGNLDHGRKATTPPPHQLRSYSASSVPDDTSMDSPSASGNSASGNAIFPSGGIFPMTTTSSSGRDTPLQGQIAASSIGGGDNQQMQPQQTLQQQQLQQPVLPSAAEITRRINSKRRRDDDLDLVSLKRRAVSPGMSVHNSPVMQSPLQRDSLPWGGTSIGTPSNALRPDSGSGPGGGIGSIGLFEVRNNNSGDSSSPNSNSNNGSTVNTNSSNSGRRVASNTKTRIGYQAMADANDSITRLSIE</sequence>
<evidence type="ECO:0000313" key="3">
    <source>
        <dbReference type="Proteomes" id="UP000033710"/>
    </source>
</evidence>
<feature type="region of interest" description="Disordered" evidence="1">
    <location>
        <begin position="116"/>
        <end position="165"/>
    </location>
</feature>
<protein>
    <submittedName>
        <fullName evidence="2">Uncharacterized protein</fullName>
    </submittedName>
</protein>
<organism evidence="2 3">
    <name type="scientific">Sporothrix schenckii 1099-18</name>
    <dbReference type="NCBI Taxonomy" id="1397361"/>
    <lineage>
        <taxon>Eukaryota</taxon>
        <taxon>Fungi</taxon>
        <taxon>Dikarya</taxon>
        <taxon>Ascomycota</taxon>
        <taxon>Pezizomycotina</taxon>
        <taxon>Sordariomycetes</taxon>
        <taxon>Sordariomycetidae</taxon>
        <taxon>Ophiostomatales</taxon>
        <taxon>Ophiostomataceae</taxon>
        <taxon>Sporothrix</taxon>
    </lineage>
</organism>
<feature type="region of interest" description="Disordered" evidence="1">
    <location>
        <begin position="182"/>
        <end position="215"/>
    </location>
</feature>
<reference evidence="2 3" key="2">
    <citation type="journal article" date="2015" name="Eukaryot. Cell">
        <title>Asexual propagation of a virulent clone complex in a human and feline outbreak of sporotrichosis.</title>
        <authorList>
            <person name="Teixeira Mde M."/>
            <person name="Rodrigues A.M."/>
            <person name="Tsui C.K."/>
            <person name="de Almeida L.G."/>
            <person name="Van Diepeningen A.D."/>
            <person name="van den Ende B.G."/>
            <person name="Fernandes G.F."/>
            <person name="Kano R."/>
            <person name="Hamelin R.C."/>
            <person name="Lopes-Bezerra L.M."/>
            <person name="Vasconcelos A.T."/>
            <person name="de Hoog S."/>
            <person name="de Camargo Z.P."/>
            <person name="Felipe M.S."/>
        </authorList>
    </citation>
    <scope>NUCLEOTIDE SEQUENCE [LARGE SCALE GENOMIC DNA]</scope>
    <source>
        <strain evidence="2 3">1099-18</strain>
    </source>
</reference>
<feature type="compositionally biased region" description="Polar residues" evidence="1">
    <location>
        <begin position="663"/>
        <end position="681"/>
    </location>
</feature>
<feature type="compositionally biased region" description="Low complexity" evidence="1">
    <location>
        <begin position="643"/>
        <end position="653"/>
    </location>
</feature>
<name>A0A0F2LUP8_SPOSC</name>
<feature type="compositionally biased region" description="Low complexity" evidence="1">
    <location>
        <begin position="119"/>
        <end position="141"/>
    </location>
</feature>
<feature type="compositionally biased region" description="Polar residues" evidence="1">
    <location>
        <begin position="322"/>
        <end position="333"/>
    </location>
</feature>
<feature type="region of interest" description="Disordered" evidence="1">
    <location>
        <begin position="296"/>
        <end position="335"/>
    </location>
</feature>
<reference evidence="2 3" key="1">
    <citation type="journal article" date="2014" name="BMC Genomics">
        <title>Comparative genomics of the major fungal agents of human and animal Sporotrichosis: Sporothrix schenckii and Sporothrix brasiliensis.</title>
        <authorList>
            <person name="Teixeira M.M."/>
            <person name="de Almeida L.G."/>
            <person name="Kubitschek-Barreira P."/>
            <person name="Alves F.L."/>
            <person name="Kioshima E.S."/>
            <person name="Abadio A.K."/>
            <person name="Fernandes L."/>
            <person name="Derengowski L.S."/>
            <person name="Ferreira K.S."/>
            <person name="Souza R.C."/>
            <person name="Ruiz J.C."/>
            <person name="de Andrade N.C."/>
            <person name="Paes H.C."/>
            <person name="Nicola A.M."/>
            <person name="Albuquerque P."/>
            <person name="Gerber A.L."/>
            <person name="Martins V.P."/>
            <person name="Peconick L.D."/>
            <person name="Neto A.V."/>
            <person name="Chaucanez C.B."/>
            <person name="Silva P.A."/>
            <person name="Cunha O.L."/>
            <person name="de Oliveira F.F."/>
            <person name="dos Santos T.C."/>
            <person name="Barros A.L."/>
            <person name="Soares M.A."/>
            <person name="de Oliveira L.M."/>
            <person name="Marini M.M."/>
            <person name="Villalobos-Duno H."/>
            <person name="Cunha M.M."/>
            <person name="de Hoog S."/>
            <person name="da Silveira J.F."/>
            <person name="Henrissat B."/>
            <person name="Nino-Vega G.A."/>
            <person name="Cisalpino P.S."/>
            <person name="Mora-Montes H.M."/>
            <person name="Almeida S.R."/>
            <person name="Stajich J.E."/>
            <person name="Lopes-Bezerra L.M."/>
            <person name="Vasconcelos A.T."/>
            <person name="Felipe M.S."/>
        </authorList>
    </citation>
    <scope>NUCLEOTIDE SEQUENCE [LARGE SCALE GENOMIC DNA]</scope>
    <source>
        <strain evidence="2 3">1099-18</strain>
    </source>
</reference>
<dbReference type="OrthoDB" id="340550at2759"/>
<dbReference type="Proteomes" id="UP000033710">
    <property type="component" value="Unassembled WGS sequence"/>
</dbReference>
<feature type="compositionally biased region" description="Acidic residues" evidence="1">
    <location>
        <begin position="306"/>
        <end position="318"/>
    </location>
</feature>
<feature type="region of interest" description="Disordered" evidence="1">
    <location>
        <begin position="589"/>
        <end position="708"/>
    </location>
</feature>